<name>K7R695_9CAUD</name>
<proteinExistence type="predicted"/>
<dbReference type="OrthoDB" id="24781at10239"/>
<evidence type="ECO:0000313" key="3">
    <source>
        <dbReference type="Proteomes" id="UP000009398"/>
    </source>
</evidence>
<dbReference type="Pfam" id="PF11195">
    <property type="entry name" value="Tad2-like"/>
    <property type="match status" value="1"/>
</dbReference>
<dbReference type="EMBL" id="JX556418">
    <property type="protein sequence ID" value="AFV81241.1"/>
    <property type="molecule type" value="Genomic_DNA"/>
</dbReference>
<dbReference type="GeneID" id="14181741"/>
<evidence type="ECO:0000259" key="1">
    <source>
        <dbReference type="Pfam" id="PF11195"/>
    </source>
</evidence>
<dbReference type="RefSeq" id="YP_007111855.1">
    <property type="nucleotide sequence ID" value="NC_019713.1"/>
</dbReference>
<gene>
    <name evidence="2" type="ORF">MAR10_009</name>
</gene>
<sequence length="261" mass="28812">MQYPILVTGPVGSLALQYTVDNSDRVIEIVRNMLGEDFTPTFREPDVLQYPVMGGMQLIKIGCWIVWDTKSLHCVDDIYFGKNWVPVEKPLDAPVPDPVGEGRAIVSYAVGDSTIAEGVTFIMDNGIAKHTAHCIRGDWMPYDDIYGQLCLVFPENGGMGTLAIQDLDPETKLTMNYCGAVEAAKQGHRVCRSGWNGDDMFLVYIPEAEVSTDGTGLRPFFGSTMPLRAHWLLKTAQGDVAVWSPAVSDSLAEDWEIYSPE</sequence>
<evidence type="ECO:0000313" key="2">
    <source>
        <dbReference type="EMBL" id="AFV81241.1"/>
    </source>
</evidence>
<accession>K7R695</accession>
<keyword evidence="3" id="KW-1185">Reference proteome</keyword>
<dbReference type="Proteomes" id="UP000009398">
    <property type="component" value="Segment"/>
</dbReference>
<feature type="domain" description="Thoeris anti-defense 2-like" evidence="1">
    <location>
        <begin position="175"/>
        <end position="258"/>
    </location>
</feature>
<organism evidence="2 3">
    <name type="scientific">Vibrio phage vB_VpaS_MAR10</name>
    <dbReference type="NCBI Taxonomy" id="1229755"/>
    <lineage>
        <taxon>Viruses</taxon>
        <taxon>Duplodnaviria</taxon>
        <taxon>Heunggongvirae</taxon>
        <taxon>Uroviricota</taxon>
        <taxon>Caudoviricetes</taxon>
        <taxon>Mardecavirus</taxon>
        <taxon>Mardecavirus MAR10</taxon>
    </lineage>
</organism>
<protein>
    <recommendedName>
        <fullName evidence="1">Thoeris anti-defense 2-like domain-containing protein</fullName>
    </recommendedName>
</protein>
<dbReference type="InterPro" id="IPR021361">
    <property type="entry name" value="Tad2-like_dom"/>
</dbReference>
<dbReference type="KEGG" id="vg:14181741"/>
<reference evidence="2 3" key="1">
    <citation type="journal article" date="2012" name="J. Virol.">
        <title>Genome Sequence of Temperate Vibrio parahaemolyticus Bacteriophage vB_VpaS_MAR10.</title>
        <authorList>
            <person name="Alanis Villa A."/>
            <person name="Kropinski A.M."/>
            <person name="Abbasifar R."/>
            <person name="Abbasifar A."/>
            <person name="Griffiths M.W."/>
        </authorList>
    </citation>
    <scope>NUCLEOTIDE SEQUENCE [LARGE SCALE GENOMIC DNA]</scope>
</reference>